<evidence type="ECO:0000313" key="4">
    <source>
        <dbReference type="Proteomes" id="UP000614601"/>
    </source>
</evidence>
<feature type="compositionally biased region" description="Low complexity" evidence="1">
    <location>
        <begin position="43"/>
        <end position="54"/>
    </location>
</feature>
<keyword evidence="2" id="KW-1133">Transmembrane helix</keyword>
<proteinExistence type="predicted"/>
<comment type="caution">
    <text evidence="3">The sequence shown here is derived from an EMBL/GenBank/DDBJ whole genome shotgun (WGS) entry which is preliminary data.</text>
</comment>
<feature type="compositionally biased region" description="Polar residues" evidence="1">
    <location>
        <begin position="1"/>
        <end position="42"/>
    </location>
</feature>
<dbReference type="EMBL" id="CAJFCW020000004">
    <property type="protein sequence ID" value="CAG9111413.1"/>
    <property type="molecule type" value="Genomic_DNA"/>
</dbReference>
<keyword evidence="2" id="KW-0472">Membrane</keyword>
<dbReference type="EMBL" id="CAJFDH010000004">
    <property type="protein sequence ID" value="CAD5218707.1"/>
    <property type="molecule type" value="Genomic_DNA"/>
</dbReference>
<evidence type="ECO:0008006" key="5">
    <source>
        <dbReference type="Google" id="ProtNLM"/>
    </source>
</evidence>
<evidence type="ECO:0000313" key="3">
    <source>
        <dbReference type="EMBL" id="CAD5218707.1"/>
    </source>
</evidence>
<sequence>MSSEHYCNPSTSTTSPDANSSSEAPFNKDSSSESPSNFGNQNSSSDESTTASSCSELDIEDDRLRTWALCPIGYDKAIIITVFIAIYASVFLFYAQHHLVVLLVMTSLIMLWVVCLFTMGMLCVLYMMFRISKMELVDDSSQLDAIVSTITVLETVVIKQDAMDEPVEVKV</sequence>
<dbReference type="Proteomes" id="UP000614601">
    <property type="component" value="Unassembled WGS sequence"/>
</dbReference>
<keyword evidence="4" id="KW-1185">Reference proteome</keyword>
<feature type="transmembrane region" description="Helical" evidence="2">
    <location>
        <begin position="101"/>
        <end position="126"/>
    </location>
</feature>
<dbReference type="OrthoDB" id="5855915at2759"/>
<accession>A0A811KTY3</accession>
<feature type="transmembrane region" description="Helical" evidence="2">
    <location>
        <begin position="77"/>
        <end position="95"/>
    </location>
</feature>
<dbReference type="Proteomes" id="UP000783686">
    <property type="component" value="Unassembled WGS sequence"/>
</dbReference>
<evidence type="ECO:0000256" key="2">
    <source>
        <dbReference type="SAM" id="Phobius"/>
    </source>
</evidence>
<protein>
    <recommendedName>
        <fullName evidence="5">Transmembrane protein</fullName>
    </recommendedName>
</protein>
<dbReference type="AlphaFoldDB" id="A0A811KTY3"/>
<feature type="region of interest" description="Disordered" evidence="1">
    <location>
        <begin position="1"/>
        <end position="54"/>
    </location>
</feature>
<keyword evidence="2" id="KW-0812">Transmembrane</keyword>
<evidence type="ECO:0000256" key="1">
    <source>
        <dbReference type="SAM" id="MobiDB-lite"/>
    </source>
</evidence>
<organism evidence="3 4">
    <name type="scientific">Bursaphelenchus okinawaensis</name>
    <dbReference type="NCBI Taxonomy" id="465554"/>
    <lineage>
        <taxon>Eukaryota</taxon>
        <taxon>Metazoa</taxon>
        <taxon>Ecdysozoa</taxon>
        <taxon>Nematoda</taxon>
        <taxon>Chromadorea</taxon>
        <taxon>Rhabditida</taxon>
        <taxon>Tylenchina</taxon>
        <taxon>Tylenchomorpha</taxon>
        <taxon>Aphelenchoidea</taxon>
        <taxon>Aphelenchoididae</taxon>
        <taxon>Bursaphelenchus</taxon>
    </lineage>
</organism>
<reference evidence="3" key="1">
    <citation type="submission" date="2020-09" db="EMBL/GenBank/DDBJ databases">
        <authorList>
            <person name="Kikuchi T."/>
        </authorList>
    </citation>
    <scope>NUCLEOTIDE SEQUENCE</scope>
    <source>
        <strain evidence="3">SH1</strain>
    </source>
</reference>
<name>A0A811KTY3_9BILA</name>
<gene>
    <name evidence="3" type="ORF">BOKJ2_LOCUS7917</name>
</gene>